<comment type="caution">
    <text evidence="11">The sequence shown here is derived from an EMBL/GenBank/DDBJ whole genome shotgun (WGS) entry which is preliminary data.</text>
</comment>
<dbReference type="NCBIfam" id="TIGR01393">
    <property type="entry name" value="lepA"/>
    <property type="match status" value="1"/>
</dbReference>
<evidence type="ECO:0000256" key="2">
    <source>
        <dbReference type="ARBA" id="ARBA00022741"/>
    </source>
</evidence>
<evidence type="ECO:0000313" key="12">
    <source>
        <dbReference type="Proteomes" id="UP000265703"/>
    </source>
</evidence>
<dbReference type="Pfam" id="PF03144">
    <property type="entry name" value="GTP_EFTU_D2"/>
    <property type="match status" value="1"/>
</dbReference>
<dbReference type="InterPro" id="IPR035647">
    <property type="entry name" value="EFG_III/V"/>
</dbReference>
<dbReference type="PROSITE" id="PS00301">
    <property type="entry name" value="G_TR_1"/>
    <property type="match status" value="1"/>
</dbReference>
<organism evidence="11 12">
    <name type="scientific">Glomus cerebriforme</name>
    <dbReference type="NCBI Taxonomy" id="658196"/>
    <lineage>
        <taxon>Eukaryota</taxon>
        <taxon>Fungi</taxon>
        <taxon>Fungi incertae sedis</taxon>
        <taxon>Mucoromycota</taxon>
        <taxon>Glomeromycotina</taxon>
        <taxon>Glomeromycetes</taxon>
        <taxon>Glomerales</taxon>
        <taxon>Glomeraceae</taxon>
        <taxon>Glomus</taxon>
    </lineage>
</organism>
<dbReference type="SMART" id="SM00838">
    <property type="entry name" value="EFG_C"/>
    <property type="match status" value="1"/>
</dbReference>
<keyword evidence="5 9" id="KW-0648">Protein biosynthesis</keyword>
<dbReference type="PANTHER" id="PTHR43512:SF7">
    <property type="entry name" value="TRANSLATION FACTOR GUF1, MITOCHONDRIAL"/>
    <property type="match status" value="1"/>
</dbReference>
<dbReference type="FunFam" id="3.30.70.240:FF:000007">
    <property type="entry name" value="Translation factor GUF1, mitochondrial"/>
    <property type="match status" value="1"/>
</dbReference>
<dbReference type="FunFam" id="3.30.70.870:FF:000004">
    <property type="entry name" value="Translation factor GUF1, mitochondrial"/>
    <property type="match status" value="1"/>
</dbReference>
<dbReference type="Gene3D" id="3.30.70.2570">
    <property type="entry name" value="Elongation factor 4, C-terminal domain"/>
    <property type="match status" value="1"/>
</dbReference>
<dbReference type="InterPro" id="IPR009000">
    <property type="entry name" value="Transl_B-barrel_sf"/>
</dbReference>
<feature type="binding site" evidence="9">
    <location>
        <begin position="83"/>
        <end position="90"/>
    </location>
    <ligand>
        <name>GTP</name>
        <dbReference type="ChEBI" id="CHEBI:37565"/>
    </ligand>
</feature>
<evidence type="ECO:0000256" key="3">
    <source>
        <dbReference type="ARBA" id="ARBA00022792"/>
    </source>
</evidence>
<keyword evidence="6 9" id="KW-0496">Mitochondrion</keyword>
<dbReference type="STRING" id="658196.A0A397SP50"/>
<dbReference type="PROSITE" id="PS51722">
    <property type="entry name" value="G_TR_2"/>
    <property type="match status" value="1"/>
</dbReference>
<dbReference type="FunFam" id="3.30.70.2570:FF:000001">
    <property type="entry name" value="Translation factor GUF1, mitochondrial"/>
    <property type="match status" value="1"/>
</dbReference>
<reference evidence="11 12" key="1">
    <citation type="submission" date="2018-06" db="EMBL/GenBank/DDBJ databases">
        <title>Comparative genomics reveals the genomic features of Rhizophagus irregularis, R. cerebriforme, R. diaphanum and Gigaspora rosea, and their symbiotic lifestyle signature.</title>
        <authorList>
            <person name="Morin E."/>
            <person name="San Clemente H."/>
            <person name="Chen E.C.H."/>
            <person name="De La Providencia I."/>
            <person name="Hainaut M."/>
            <person name="Kuo A."/>
            <person name="Kohler A."/>
            <person name="Murat C."/>
            <person name="Tang N."/>
            <person name="Roy S."/>
            <person name="Loubradou J."/>
            <person name="Henrissat B."/>
            <person name="Grigoriev I.V."/>
            <person name="Corradi N."/>
            <person name="Roux C."/>
            <person name="Martin F.M."/>
        </authorList>
    </citation>
    <scope>NUCLEOTIDE SEQUENCE [LARGE SCALE GENOMIC DNA]</scope>
    <source>
        <strain evidence="11 12">DAOM 227022</strain>
    </source>
</reference>
<evidence type="ECO:0000259" key="10">
    <source>
        <dbReference type="PROSITE" id="PS51722"/>
    </source>
</evidence>
<dbReference type="InterPro" id="IPR000795">
    <property type="entry name" value="T_Tr_GTP-bd_dom"/>
</dbReference>
<dbReference type="Gene3D" id="2.40.30.10">
    <property type="entry name" value="Translation factors"/>
    <property type="match status" value="1"/>
</dbReference>
<protein>
    <submittedName>
        <fullName evidence="11">GTP-binding protein lepa</fullName>
    </submittedName>
</protein>
<dbReference type="GO" id="GO:0003924">
    <property type="term" value="F:GTPase activity"/>
    <property type="evidence" value="ECO:0007669"/>
    <property type="project" value="UniProtKB-UniRule"/>
</dbReference>
<dbReference type="CDD" id="cd16260">
    <property type="entry name" value="EF4_III"/>
    <property type="match status" value="1"/>
</dbReference>
<evidence type="ECO:0000256" key="5">
    <source>
        <dbReference type="ARBA" id="ARBA00022917"/>
    </source>
</evidence>
<dbReference type="Gene3D" id="3.40.50.300">
    <property type="entry name" value="P-loop containing nucleotide triphosphate hydrolases"/>
    <property type="match status" value="1"/>
</dbReference>
<evidence type="ECO:0000256" key="9">
    <source>
        <dbReference type="HAMAP-Rule" id="MF_03137"/>
    </source>
</evidence>
<feature type="domain" description="Tr-type G" evidence="10">
    <location>
        <begin position="74"/>
        <end position="255"/>
    </location>
</feature>
<dbReference type="CDD" id="cd01890">
    <property type="entry name" value="LepA"/>
    <property type="match status" value="1"/>
</dbReference>
<dbReference type="SUPFAM" id="SSF52540">
    <property type="entry name" value="P-loop containing nucleoside triphosphate hydrolases"/>
    <property type="match status" value="1"/>
</dbReference>
<keyword evidence="7 9" id="KW-0342">GTP-binding</keyword>
<dbReference type="InterPro" id="IPR027417">
    <property type="entry name" value="P-loop_NTPase"/>
</dbReference>
<dbReference type="InterPro" id="IPR000640">
    <property type="entry name" value="EFG_V-like"/>
</dbReference>
<dbReference type="GO" id="GO:0006412">
    <property type="term" value="P:translation"/>
    <property type="evidence" value="ECO:0007669"/>
    <property type="project" value="UniProtKB-KW"/>
</dbReference>
<dbReference type="CDD" id="cd03699">
    <property type="entry name" value="EF4_II"/>
    <property type="match status" value="1"/>
</dbReference>
<name>A0A397SP50_9GLOM</name>
<sequence>MISRPILFNIRSHINNKSYIIHRNTLYISKRINRSLNINYGNLFRNAVRPLQKRGHSSSSNPNKNIDLSKFPAENIRNFSIIAHVDHGKSTLADRLLELTGTISSNHLHQQVLDKLTVERERGITVKAQTCSMFYEYKNKDYLLNLIDTPGHVDFNYEVSRSLAACQGTILLVDSSQGIQAQTVANFFLAFNEGLAIIPVINKIDLPTAEPDRVINQIESTFELDVSLYVKISAKSGIGIDKILPAVIEKIPPPSGDINKPLKAFLFDSWYDTYVGVVCLMAIVDGKLQKGDKIMSAYSEKKYEVIDIGIMHPEQVITGHAGQVGYVICSMKVATEAHIGDTFYHIKNPVEPLPGFEPAKSMVFAGVFPTDTNEFSRLDESITKLTLNDASVSVQKETSTALGQGWRIGFLGTLHMDVFRQRLEEEHDANIIVTRPTVPYKIIYRDGTSKLIRNPTEFPDPMEMQNKVSELQEPMVLATIILPEEYMGSVMDLCGSRRGEQLEYNYMDESRVMMKYSIPLAEIVTDFHDELKSKSSGYASFDYEDMGYQTSDIVKMNVLINKKPVDALAAILHRSQVAHVGREWAKKLSEVIPKQLYEVIIQTAVGGKVIARETISAMRKNVTAKCYGGDVTRKMKLLEKQKEGKKKMKMIGNIELPQKAFYDFLSTGSGTSKKK</sequence>
<dbReference type="PRINTS" id="PR00315">
    <property type="entry name" value="ELONGATNFCT"/>
</dbReference>
<keyword evidence="4 9" id="KW-0378">Hydrolase</keyword>
<dbReference type="AlphaFoldDB" id="A0A397SP50"/>
<dbReference type="EMBL" id="QKYT01000350">
    <property type="protein sequence ID" value="RIA86689.1"/>
    <property type="molecule type" value="Genomic_DNA"/>
</dbReference>
<dbReference type="HAMAP" id="MF_00071">
    <property type="entry name" value="LepA"/>
    <property type="match status" value="1"/>
</dbReference>
<dbReference type="Gene3D" id="3.30.70.240">
    <property type="match status" value="1"/>
</dbReference>
<dbReference type="InterPro" id="IPR004161">
    <property type="entry name" value="EFTu-like_2"/>
</dbReference>
<evidence type="ECO:0000256" key="1">
    <source>
        <dbReference type="ARBA" id="ARBA00005454"/>
    </source>
</evidence>
<dbReference type="SUPFAM" id="SSF50447">
    <property type="entry name" value="Translation proteins"/>
    <property type="match status" value="1"/>
</dbReference>
<dbReference type="SUPFAM" id="SSF54980">
    <property type="entry name" value="EF-G C-terminal domain-like"/>
    <property type="match status" value="2"/>
</dbReference>
<evidence type="ECO:0000256" key="8">
    <source>
        <dbReference type="ARBA" id="ARBA00023136"/>
    </source>
</evidence>
<comment type="function">
    <text evidence="9">Promotes mitochondrial protein synthesis. May act as a fidelity factor of the translation reaction, by catalyzing a one-codon backward translocation of tRNAs on improperly translocated ribosomes. Binds to mitochondrial ribosomes in a GTP-dependent manner.</text>
</comment>
<dbReference type="PANTHER" id="PTHR43512">
    <property type="entry name" value="TRANSLATION FACTOR GUF1-RELATED"/>
    <property type="match status" value="1"/>
</dbReference>
<dbReference type="Pfam" id="PF06421">
    <property type="entry name" value="LepA_C"/>
    <property type="match status" value="1"/>
</dbReference>
<evidence type="ECO:0000256" key="6">
    <source>
        <dbReference type="ARBA" id="ARBA00023128"/>
    </source>
</evidence>
<keyword evidence="12" id="KW-1185">Reference proteome</keyword>
<keyword evidence="3 9" id="KW-0999">Mitochondrion inner membrane</keyword>
<dbReference type="Gene3D" id="3.30.70.870">
    <property type="entry name" value="Elongation Factor G (Translational Gtpase), domain 3"/>
    <property type="match status" value="1"/>
</dbReference>
<gene>
    <name evidence="11" type="ORF">C1645_828916</name>
</gene>
<evidence type="ECO:0000256" key="7">
    <source>
        <dbReference type="ARBA" id="ARBA00023134"/>
    </source>
</evidence>
<dbReference type="GO" id="GO:0005525">
    <property type="term" value="F:GTP binding"/>
    <property type="evidence" value="ECO:0007669"/>
    <property type="project" value="UniProtKB-UniRule"/>
</dbReference>
<dbReference type="GO" id="GO:0045727">
    <property type="term" value="P:positive regulation of translation"/>
    <property type="evidence" value="ECO:0007669"/>
    <property type="project" value="UniProtKB-UniRule"/>
</dbReference>
<dbReference type="FunFam" id="3.40.50.300:FF:000078">
    <property type="entry name" value="Elongation factor 4"/>
    <property type="match status" value="1"/>
</dbReference>
<dbReference type="OrthoDB" id="1074at2759"/>
<dbReference type="FunFam" id="2.40.30.10:FF:000015">
    <property type="entry name" value="Translation factor GUF1, mitochondrial"/>
    <property type="match status" value="1"/>
</dbReference>
<dbReference type="InterPro" id="IPR035654">
    <property type="entry name" value="LepA_IV"/>
</dbReference>
<keyword evidence="8 9" id="KW-0472">Membrane</keyword>
<dbReference type="Pfam" id="PF00679">
    <property type="entry name" value="EFG_C"/>
    <property type="match status" value="1"/>
</dbReference>
<dbReference type="InterPro" id="IPR031157">
    <property type="entry name" value="G_TR_CS"/>
</dbReference>
<accession>A0A397SP50</accession>
<comment type="similarity">
    <text evidence="9">Belongs to the GTP-binding elongation factor family. LepA subfamily.</text>
</comment>
<dbReference type="InterPro" id="IPR006297">
    <property type="entry name" value="EF-4"/>
</dbReference>
<dbReference type="GO" id="GO:0097177">
    <property type="term" value="F:mitochondrial ribosome binding"/>
    <property type="evidence" value="ECO:0007669"/>
    <property type="project" value="TreeGrafter"/>
</dbReference>
<keyword evidence="2 9" id="KW-0547">Nucleotide-binding</keyword>
<comment type="similarity">
    <text evidence="1">Belongs to the TRAFAC class translation factor GTPase superfamily. Classic translation factor GTPase family. LepA subfamily.</text>
</comment>
<comment type="catalytic activity">
    <reaction evidence="9">
        <text>GTP + H2O = GDP + phosphate + H(+)</text>
        <dbReference type="Rhea" id="RHEA:19669"/>
        <dbReference type="ChEBI" id="CHEBI:15377"/>
        <dbReference type="ChEBI" id="CHEBI:15378"/>
        <dbReference type="ChEBI" id="CHEBI:37565"/>
        <dbReference type="ChEBI" id="CHEBI:43474"/>
        <dbReference type="ChEBI" id="CHEBI:58189"/>
        <dbReference type="EC" id="3.6.5.n1"/>
    </reaction>
</comment>
<feature type="binding site" evidence="9">
    <location>
        <begin position="202"/>
        <end position="205"/>
    </location>
    <ligand>
        <name>GTP</name>
        <dbReference type="ChEBI" id="CHEBI:37565"/>
    </ligand>
</feature>
<comment type="subcellular location">
    <subcellularLocation>
        <location evidence="9">Mitochondrion inner membrane</location>
        <topology evidence="9">Peripheral membrane protein</topology>
        <orientation evidence="9">Matrix side</orientation>
    </subcellularLocation>
</comment>
<dbReference type="Pfam" id="PF00009">
    <property type="entry name" value="GTP_EFTU"/>
    <property type="match status" value="1"/>
</dbReference>
<dbReference type="InterPro" id="IPR038363">
    <property type="entry name" value="LepA_C_sf"/>
</dbReference>
<proteinExistence type="inferred from homology"/>
<dbReference type="InterPro" id="IPR013842">
    <property type="entry name" value="LepA_CTD"/>
</dbReference>
<dbReference type="NCBIfam" id="TIGR00231">
    <property type="entry name" value="small_GTP"/>
    <property type="match status" value="1"/>
</dbReference>
<dbReference type="CDD" id="cd03709">
    <property type="entry name" value="lepA_C"/>
    <property type="match status" value="1"/>
</dbReference>
<evidence type="ECO:0000313" key="11">
    <source>
        <dbReference type="EMBL" id="RIA86689.1"/>
    </source>
</evidence>
<evidence type="ECO:0000256" key="4">
    <source>
        <dbReference type="ARBA" id="ARBA00022801"/>
    </source>
</evidence>
<dbReference type="InterPro" id="IPR005225">
    <property type="entry name" value="Small_GTP-bd"/>
</dbReference>
<dbReference type="GO" id="GO:0005743">
    <property type="term" value="C:mitochondrial inner membrane"/>
    <property type="evidence" value="ECO:0007669"/>
    <property type="project" value="UniProtKB-SubCell"/>
</dbReference>
<dbReference type="Proteomes" id="UP000265703">
    <property type="component" value="Unassembled WGS sequence"/>
</dbReference>
<feature type="binding site" evidence="9">
    <location>
        <begin position="148"/>
        <end position="152"/>
    </location>
    <ligand>
        <name>GTP</name>
        <dbReference type="ChEBI" id="CHEBI:37565"/>
    </ligand>
</feature>
<dbReference type="GO" id="GO:0005759">
    <property type="term" value="C:mitochondrial matrix"/>
    <property type="evidence" value="ECO:0007669"/>
    <property type="project" value="UniProtKB-UniRule"/>
</dbReference>